<gene>
    <name evidence="2" type="ORF">Z517_04581</name>
</gene>
<protein>
    <recommendedName>
        <fullName evidence="4">Zinc finger PHD-type domain-containing protein</fullName>
    </recommendedName>
</protein>
<proteinExistence type="predicted"/>
<dbReference type="EMBL" id="KN846971">
    <property type="protein sequence ID" value="KIW81555.1"/>
    <property type="molecule type" value="Genomic_DNA"/>
</dbReference>
<evidence type="ECO:0000313" key="3">
    <source>
        <dbReference type="Proteomes" id="UP000053029"/>
    </source>
</evidence>
<evidence type="ECO:0000256" key="1">
    <source>
        <dbReference type="SAM" id="MobiDB-lite"/>
    </source>
</evidence>
<evidence type="ECO:0000313" key="2">
    <source>
        <dbReference type="EMBL" id="KIW81555.1"/>
    </source>
</evidence>
<feature type="region of interest" description="Disordered" evidence="1">
    <location>
        <begin position="445"/>
        <end position="485"/>
    </location>
</feature>
<dbReference type="AlphaFoldDB" id="A0A0D2GSN5"/>
<sequence>MSAPRPTSVRMREKDAHSVYFCENSCRTSYSGCLDEELSMTEQEISEFIRYSNPSLYERLNGVRLPSSYVAPEDTPGHGHCLIPEAIVENGPASLFSETDTNFQHETGSVDADCPSELDHVCTSKPESRPAAEPIVLADRYHFTFYQHSEPGVVYCCSSPTCPNPRNVIPLGNYFGIIRDEAATKGDDQPKGYNRIAYYCLDCLDEVMDREEQLEQGQKTGARHVDGAQPDKNVILHKALGIYPELDQKEFFFVRIPSEEASEVEPGDASNSKKVTRLRRQKQLEIHRIAQDLRQQQLITRYRMYDRKSMPDPSGLRILGPLESQPYRDRYRKQGLEWLHRLEGSEVRRAWNGEDRTAITDASAPDFEMEDTPVCYCREPADEGPMLRCGSALCMLGPIHFRCSGLSQLPLETEDYRCGYCMSATTRDKEQGCEGGQVENCTHETENEYDTSGTESDNEVSGGTIRGEEESDNEDEDGIVPSAQGFIAVNHVSSRGKLF</sequence>
<dbReference type="RefSeq" id="XP_013285363.1">
    <property type="nucleotide sequence ID" value="XM_013429909.1"/>
</dbReference>
<dbReference type="Gene3D" id="3.30.40.10">
    <property type="entry name" value="Zinc/RING finger domain, C3HC4 (zinc finger)"/>
    <property type="match status" value="1"/>
</dbReference>
<dbReference type="OrthoDB" id="5411773at2759"/>
<organism evidence="2 3">
    <name type="scientific">Fonsecaea pedrosoi CBS 271.37</name>
    <dbReference type="NCBI Taxonomy" id="1442368"/>
    <lineage>
        <taxon>Eukaryota</taxon>
        <taxon>Fungi</taxon>
        <taxon>Dikarya</taxon>
        <taxon>Ascomycota</taxon>
        <taxon>Pezizomycotina</taxon>
        <taxon>Eurotiomycetes</taxon>
        <taxon>Chaetothyriomycetidae</taxon>
        <taxon>Chaetothyriales</taxon>
        <taxon>Herpotrichiellaceae</taxon>
        <taxon>Fonsecaea</taxon>
    </lineage>
</organism>
<dbReference type="InterPro" id="IPR013083">
    <property type="entry name" value="Znf_RING/FYVE/PHD"/>
</dbReference>
<dbReference type="Proteomes" id="UP000053029">
    <property type="component" value="Unassembled WGS sequence"/>
</dbReference>
<feature type="compositionally biased region" description="Polar residues" evidence="1">
    <location>
        <begin position="450"/>
        <end position="461"/>
    </location>
</feature>
<name>A0A0D2GSN5_9EURO</name>
<dbReference type="GeneID" id="25304071"/>
<reference evidence="2 3" key="1">
    <citation type="submission" date="2015-01" db="EMBL/GenBank/DDBJ databases">
        <title>The Genome Sequence of Fonsecaea pedrosoi CBS 271.37.</title>
        <authorList>
            <consortium name="The Broad Institute Genomics Platform"/>
            <person name="Cuomo C."/>
            <person name="de Hoog S."/>
            <person name="Gorbushina A."/>
            <person name="Stielow B."/>
            <person name="Teixiera M."/>
            <person name="Abouelleil A."/>
            <person name="Chapman S.B."/>
            <person name="Priest M."/>
            <person name="Young S.K."/>
            <person name="Wortman J."/>
            <person name="Nusbaum C."/>
            <person name="Birren B."/>
        </authorList>
    </citation>
    <scope>NUCLEOTIDE SEQUENCE [LARGE SCALE GENOMIC DNA]</scope>
    <source>
        <strain evidence="2 3">CBS 271.37</strain>
    </source>
</reference>
<evidence type="ECO:0008006" key="4">
    <source>
        <dbReference type="Google" id="ProtNLM"/>
    </source>
</evidence>
<dbReference type="SUPFAM" id="SSF57903">
    <property type="entry name" value="FYVE/PHD zinc finger"/>
    <property type="match status" value="1"/>
</dbReference>
<feature type="compositionally biased region" description="Acidic residues" evidence="1">
    <location>
        <begin position="469"/>
        <end position="478"/>
    </location>
</feature>
<dbReference type="HOGENOM" id="CLU_554328_0_0_1"/>
<accession>A0A0D2GSN5</accession>
<dbReference type="VEuPathDB" id="FungiDB:Z517_04581"/>
<dbReference type="InterPro" id="IPR011011">
    <property type="entry name" value="Znf_FYVE_PHD"/>
</dbReference>
<keyword evidence="3" id="KW-1185">Reference proteome</keyword>